<evidence type="ECO:0000256" key="1">
    <source>
        <dbReference type="SAM" id="Phobius"/>
    </source>
</evidence>
<evidence type="ECO:0000313" key="3">
    <source>
        <dbReference type="Proteomes" id="UP001566476"/>
    </source>
</evidence>
<name>A0ABV4I331_9ACTN</name>
<keyword evidence="1" id="KW-0812">Transmembrane</keyword>
<sequence length="160" mass="17707">MYVLCFWIAFIWICPEVPIDQLHYPAAVLALTALVAYRLLVAPHLRLQEHSLVVTDLLRTWRIPYGQIEKVDASSGLSLLLQGGEEVTVAAMSSSLLTALDRERRLKALAVELEARIAAADAGFEQIPEASWSPLMKRSLTLLGFVALTYAVALVCKLIF</sequence>
<accession>A0ABV4I331</accession>
<organism evidence="2 3">
    <name type="scientific">Kineococcus mangrovi</name>
    <dbReference type="NCBI Taxonomy" id="1660183"/>
    <lineage>
        <taxon>Bacteria</taxon>
        <taxon>Bacillati</taxon>
        <taxon>Actinomycetota</taxon>
        <taxon>Actinomycetes</taxon>
        <taxon>Kineosporiales</taxon>
        <taxon>Kineosporiaceae</taxon>
        <taxon>Kineococcus</taxon>
    </lineage>
</organism>
<gene>
    <name evidence="2" type="ORF">AB2L28_12655</name>
</gene>
<evidence type="ECO:0000313" key="2">
    <source>
        <dbReference type="EMBL" id="MEZ0493084.1"/>
    </source>
</evidence>
<comment type="caution">
    <text evidence="2">The sequence shown here is derived from an EMBL/GenBank/DDBJ whole genome shotgun (WGS) entry which is preliminary data.</text>
</comment>
<keyword evidence="1" id="KW-0472">Membrane</keyword>
<reference evidence="2 3" key="1">
    <citation type="submission" date="2024-07" db="EMBL/GenBank/DDBJ databases">
        <authorList>
            <person name="Thanompreechachai J."/>
            <person name="Duangmal K."/>
        </authorList>
    </citation>
    <scope>NUCLEOTIDE SEQUENCE [LARGE SCALE GENOMIC DNA]</scope>
    <source>
        <strain evidence="2 3">TBRC 1896</strain>
    </source>
</reference>
<keyword evidence="3" id="KW-1185">Reference proteome</keyword>
<feature type="transmembrane region" description="Helical" evidence="1">
    <location>
        <begin position="140"/>
        <end position="159"/>
    </location>
</feature>
<evidence type="ECO:0008006" key="4">
    <source>
        <dbReference type="Google" id="ProtNLM"/>
    </source>
</evidence>
<dbReference type="EMBL" id="JBGGTQ010000005">
    <property type="protein sequence ID" value="MEZ0493084.1"/>
    <property type="molecule type" value="Genomic_DNA"/>
</dbReference>
<dbReference type="RefSeq" id="WP_432526072.1">
    <property type="nucleotide sequence ID" value="NZ_JBJLRC010000013.1"/>
</dbReference>
<keyword evidence="1" id="KW-1133">Transmembrane helix</keyword>
<proteinExistence type="predicted"/>
<protein>
    <recommendedName>
        <fullName evidence="4">PH (Pleckstrin Homology) domain-containing protein</fullName>
    </recommendedName>
</protein>
<dbReference type="Proteomes" id="UP001566476">
    <property type="component" value="Unassembled WGS sequence"/>
</dbReference>